<dbReference type="EMBL" id="AHBZ03000027">
    <property type="protein sequence ID" value="KAF7764339.1"/>
    <property type="molecule type" value="Genomic_DNA"/>
</dbReference>
<gene>
    <name evidence="1" type="ORF">PCIT_b0312</name>
</gene>
<protein>
    <submittedName>
        <fullName evidence="1">Uncharacterized protein</fullName>
    </submittedName>
</protein>
<proteinExistence type="predicted"/>
<dbReference type="AlphaFoldDB" id="A0AAD4AEA1"/>
<accession>A0AAD4AEA1</accession>
<name>A0AAD4AEA1_9GAMM</name>
<dbReference type="Proteomes" id="UP000016487">
    <property type="component" value="Unassembled WGS sequence"/>
</dbReference>
<reference evidence="1" key="1">
    <citation type="journal article" date="2012" name="J. Bacteriol.">
        <title>Genome sequences of type strains of seven species of the marine bacterium Pseudoalteromonas.</title>
        <authorList>
            <person name="Xie B.B."/>
            <person name="Shu Y.L."/>
            <person name="Qin Q.L."/>
            <person name="Rong J.C."/>
            <person name="Zhang X.Y."/>
            <person name="Chen X.L."/>
            <person name="Shi M."/>
            <person name="He H.L."/>
            <person name="Zhou B.C."/>
            <person name="Zhang Y.Z."/>
        </authorList>
    </citation>
    <scope>NUCLEOTIDE SEQUENCE</scope>
    <source>
        <strain evidence="1">DSM 8771</strain>
    </source>
</reference>
<evidence type="ECO:0000313" key="1">
    <source>
        <dbReference type="EMBL" id="KAF7764339.1"/>
    </source>
</evidence>
<reference evidence="1" key="2">
    <citation type="submission" date="2015-03" db="EMBL/GenBank/DDBJ databases">
        <title>Genome sequence of Pseudoalteromonas citrea.</title>
        <authorList>
            <person name="Xie B.-B."/>
            <person name="Rong J.-C."/>
            <person name="Qin Q.-L."/>
            <person name="Zhang Y.-Z."/>
        </authorList>
    </citation>
    <scope>NUCLEOTIDE SEQUENCE</scope>
    <source>
        <strain evidence="1">DSM 8771</strain>
    </source>
</reference>
<sequence>MPNKAILLTLGVAFICNSPLLLHKSALILSKISSLDCM</sequence>
<comment type="caution">
    <text evidence="1">The sequence shown here is derived from an EMBL/GenBank/DDBJ whole genome shotgun (WGS) entry which is preliminary data.</text>
</comment>
<evidence type="ECO:0000313" key="2">
    <source>
        <dbReference type="Proteomes" id="UP000016487"/>
    </source>
</evidence>
<organism evidence="1 2">
    <name type="scientific">Pseudoalteromonas citrea</name>
    <dbReference type="NCBI Taxonomy" id="43655"/>
    <lineage>
        <taxon>Bacteria</taxon>
        <taxon>Pseudomonadati</taxon>
        <taxon>Pseudomonadota</taxon>
        <taxon>Gammaproteobacteria</taxon>
        <taxon>Alteromonadales</taxon>
        <taxon>Pseudoalteromonadaceae</taxon>
        <taxon>Pseudoalteromonas</taxon>
    </lineage>
</organism>